<reference evidence="4" key="1">
    <citation type="journal article" date="2019" name="Int. J. Syst. Evol. Microbiol.">
        <title>The Global Catalogue of Microorganisms (GCM) 10K type strain sequencing project: providing services to taxonomists for standard genome sequencing and annotation.</title>
        <authorList>
            <consortium name="The Broad Institute Genomics Platform"/>
            <consortium name="The Broad Institute Genome Sequencing Center for Infectious Disease"/>
            <person name="Wu L."/>
            <person name="Ma J."/>
        </authorList>
    </citation>
    <scope>NUCLEOTIDE SEQUENCE [LARGE SCALE GENOMIC DNA]</scope>
    <source>
        <strain evidence="4">JCM 31486</strain>
    </source>
</reference>
<keyword evidence="4" id="KW-1185">Reference proteome</keyword>
<evidence type="ECO:0000256" key="2">
    <source>
        <dbReference type="RuleBase" id="RU366034"/>
    </source>
</evidence>
<keyword evidence="1 2" id="KW-0456">Lyase</keyword>
<dbReference type="Proteomes" id="UP001597045">
    <property type="component" value="Unassembled WGS sequence"/>
</dbReference>
<evidence type="ECO:0000313" key="3">
    <source>
        <dbReference type="EMBL" id="MFD1050621.1"/>
    </source>
</evidence>
<dbReference type="PANTHER" id="PTHR35201">
    <property type="entry name" value="TERPENE SYNTHASE"/>
    <property type="match status" value="1"/>
</dbReference>
<evidence type="ECO:0000313" key="4">
    <source>
        <dbReference type="Proteomes" id="UP001597045"/>
    </source>
</evidence>
<dbReference type="Gene3D" id="1.10.600.10">
    <property type="entry name" value="Farnesyl Diphosphate Synthase"/>
    <property type="match status" value="1"/>
</dbReference>
<dbReference type="EMBL" id="JBHTIS010002973">
    <property type="protein sequence ID" value="MFD1050621.1"/>
    <property type="molecule type" value="Genomic_DNA"/>
</dbReference>
<dbReference type="EC" id="4.2.3.-" evidence="2"/>
<evidence type="ECO:0000256" key="1">
    <source>
        <dbReference type="ARBA" id="ARBA00023239"/>
    </source>
</evidence>
<comment type="similarity">
    <text evidence="2">Belongs to the terpene synthase family.</text>
</comment>
<feature type="non-terminal residue" evidence="3">
    <location>
        <position position="1"/>
    </location>
</feature>
<accession>A0ABW3MJQ5</accession>
<gene>
    <name evidence="3" type="ORF">ACFQ1S_36390</name>
</gene>
<name>A0ABW3MJQ5_9PSEU</name>
<protein>
    <recommendedName>
        <fullName evidence="2">Terpene synthase</fullName>
        <ecNumber evidence="2">4.2.3.-</ecNumber>
    </recommendedName>
</protein>
<proteinExistence type="inferred from homology"/>
<comment type="cofactor">
    <cofactor evidence="2">
        <name>Mg(2+)</name>
        <dbReference type="ChEBI" id="CHEBI:18420"/>
    </cofactor>
</comment>
<dbReference type="InterPro" id="IPR034686">
    <property type="entry name" value="Terpene_cyclase-like_2"/>
</dbReference>
<sequence length="209" mass="23775">TAVPLDQWQDQVLHDLCFSTIFPDYYSTLKSAIIGAFGSEMTAGMARLARWAAIPPEIFHNRVIRELETAAQDFGCFVNDLFSYQKEIEFDGELHNIVLVIEKFMGVDRWQARDVAVKLMKARVEQFELILANDLPAMFDELELDDDARSALTWYADNFKDWMSGIVAWHQHVDRYTEAELRRNRFPSASLLPTGLGTSAAWIPAAATP</sequence>
<keyword evidence="2" id="KW-0460">Magnesium</keyword>
<dbReference type="Pfam" id="PF19086">
    <property type="entry name" value="Terpene_syn_C_2"/>
    <property type="match status" value="1"/>
</dbReference>
<organism evidence="3 4">
    <name type="scientific">Kibdelosporangium lantanae</name>
    <dbReference type="NCBI Taxonomy" id="1497396"/>
    <lineage>
        <taxon>Bacteria</taxon>
        <taxon>Bacillati</taxon>
        <taxon>Actinomycetota</taxon>
        <taxon>Actinomycetes</taxon>
        <taxon>Pseudonocardiales</taxon>
        <taxon>Pseudonocardiaceae</taxon>
        <taxon>Kibdelosporangium</taxon>
    </lineage>
</organism>
<dbReference type="SUPFAM" id="SSF48576">
    <property type="entry name" value="Terpenoid synthases"/>
    <property type="match status" value="1"/>
</dbReference>
<dbReference type="PANTHER" id="PTHR35201:SF4">
    <property type="entry name" value="BETA-PINACENE SYNTHASE-RELATED"/>
    <property type="match status" value="1"/>
</dbReference>
<comment type="caution">
    <text evidence="3">The sequence shown here is derived from an EMBL/GenBank/DDBJ whole genome shotgun (WGS) entry which is preliminary data.</text>
</comment>
<dbReference type="InterPro" id="IPR008949">
    <property type="entry name" value="Isoprenoid_synthase_dom_sf"/>
</dbReference>
<keyword evidence="2" id="KW-0479">Metal-binding</keyword>